<keyword evidence="7" id="KW-0547">Nucleotide-binding</keyword>
<dbReference type="InterPro" id="IPR004358">
    <property type="entry name" value="Sig_transdc_His_kin-like_C"/>
</dbReference>
<evidence type="ECO:0000256" key="3">
    <source>
        <dbReference type="ARBA" id="ARBA00012438"/>
    </source>
</evidence>
<keyword evidence="12" id="KW-0175">Coiled coil</keyword>
<dbReference type="PANTHER" id="PTHR45453:SF1">
    <property type="entry name" value="PHOSPHATE REGULON SENSOR PROTEIN PHOR"/>
    <property type="match status" value="1"/>
</dbReference>
<evidence type="ECO:0000259" key="15">
    <source>
        <dbReference type="PROSITE" id="PS50885"/>
    </source>
</evidence>
<keyword evidence="4" id="KW-1003">Cell membrane</keyword>
<keyword evidence="17" id="KW-1185">Reference proteome</keyword>
<evidence type="ECO:0000313" key="16">
    <source>
        <dbReference type="EMBL" id="VWX37853.1"/>
    </source>
</evidence>
<dbReference type="InterPro" id="IPR005467">
    <property type="entry name" value="His_kinase_dom"/>
</dbReference>
<dbReference type="InterPro" id="IPR029016">
    <property type="entry name" value="GAF-like_dom_sf"/>
</dbReference>
<dbReference type="Pfam" id="PF02518">
    <property type="entry name" value="HATPase_c"/>
    <property type="match status" value="1"/>
</dbReference>
<evidence type="ECO:0000313" key="17">
    <source>
        <dbReference type="Proteomes" id="UP000439752"/>
    </source>
</evidence>
<dbReference type="SMART" id="SM00387">
    <property type="entry name" value="HATPase_c"/>
    <property type="match status" value="1"/>
</dbReference>
<dbReference type="InterPro" id="IPR036890">
    <property type="entry name" value="HATPase_C_sf"/>
</dbReference>
<dbReference type="GO" id="GO:0005886">
    <property type="term" value="C:plasma membrane"/>
    <property type="evidence" value="ECO:0007669"/>
    <property type="project" value="UniProtKB-SubCell"/>
</dbReference>
<comment type="subcellular location">
    <subcellularLocation>
        <location evidence="2">Cell membrane</location>
        <topology evidence="2">Multi-pass membrane protein</topology>
    </subcellularLocation>
</comment>
<evidence type="ECO:0000256" key="8">
    <source>
        <dbReference type="ARBA" id="ARBA00022777"/>
    </source>
</evidence>
<evidence type="ECO:0000256" key="7">
    <source>
        <dbReference type="ARBA" id="ARBA00022741"/>
    </source>
</evidence>
<dbReference type="EMBL" id="CABWKQ010000030">
    <property type="protein sequence ID" value="VWX37853.1"/>
    <property type="molecule type" value="Genomic_DNA"/>
</dbReference>
<dbReference type="SUPFAM" id="SSF55874">
    <property type="entry name" value="ATPase domain of HSP90 chaperone/DNA topoisomerase II/histidine kinase"/>
    <property type="match status" value="1"/>
</dbReference>
<dbReference type="SMART" id="SM00388">
    <property type="entry name" value="HisKA"/>
    <property type="match status" value="1"/>
</dbReference>
<keyword evidence="10" id="KW-0902">Two-component regulatory system</keyword>
<keyword evidence="11 13" id="KW-0472">Membrane</keyword>
<dbReference type="CDD" id="cd06225">
    <property type="entry name" value="HAMP"/>
    <property type="match status" value="1"/>
</dbReference>
<evidence type="ECO:0000256" key="9">
    <source>
        <dbReference type="ARBA" id="ARBA00022840"/>
    </source>
</evidence>
<evidence type="ECO:0000256" key="10">
    <source>
        <dbReference type="ARBA" id="ARBA00023012"/>
    </source>
</evidence>
<sequence>MAIFYGVFAIGALTSFASYLYIDGAASQTKRQVLDQLEKTQWFWFLNLLIFILCLVFIVRPIINRLTEQLQELTKKSHRLAEGKSISLEYDRQSNNEVGQLTDSFYEMAESISSQHAELSRQNRELEQKQDDLTGKQSKLEQSLTATRSNELYLKDRNELIETLASKESLFDFSSVISTIVRLTKTEFGALLFIKNNEITSVVPKEMTDEQQESLKTESLLLKRVMVSKESAQSTKQVTDDRLLGYPYYMHEAVIPIMDPAKDELIACLYLARFDEAFTEHDIIELASFAKQIAISRMRMTLYEQMDYERAETAQLLNSVREAILYVKHEEQVILGNRALFEIFQSLQIEEETDMTTFLEVNPETMFEQMDQREAFGTYFEEVLAGQIPTDMFSLSIDDGTYFIQVYAEEIVHEGQPIGTILVFRDVTPETEVDRMKSELVSTVSHELRTPLSSIYGFTELMLKRDLGPDRSKRYLQTIHDESKRLTDLVSDFLNVQRMESGKQSYEKEVFNLLDVVKEQIQFHQATTEQHTLQLDADQGQTFLVEADRNSMRQLLGNLLNNAVKYSPDGGEIIIGLLEHDANIELSVRDFGVGIPVSSTPHLFSKFYRVDNSDSRKIGGTGLGLSICKEIVREHDGTIEVESVLGDGALFKVMLPNATKK</sequence>
<comment type="catalytic activity">
    <reaction evidence="1">
        <text>ATP + protein L-histidine = ADP + protein N-phospho-L-histidine.</text>
        <dbReference type="EC" id="2.7.13.3"/>
    </reaction>
</comment>
<dbReference type="InterPro" id="IPR050351">
    <property type="entry name" value="BphY/WalK/GraS-like"/>
</dbReference>
<dbReference type="Pfam" id="PF00512">
    <property type="entry name" value="HisKA"/>
    <property type="match status" value="1"/>
</dbReference>
<evidence type="ECO:0000256" key="13">
    <source>
        <dbReference type="SAM" id="Phobius"/>
    </source>
</evidence>
<dbReference type="PANTHER" id="PTHR45453">
    <property type="entry name" value="PHOSPHATE REGULON SENSOR PROTEIN PHOR"/>
    <property type="match status" value="1"/>
</dbReference>
<feature type="coiled-coil region" evidence="12">
    <location>
        <begin position="109"/>
        <end position="143"/>
    </location>
</feature>
<accession>A0A653IGS8</accession>
<dbReference type="PROSITE" id="PS50885">
    <property type="entry name" value="HAMP"/>
    <property type="match status" value="1"/>
</dbReference>
<protein>
    <recommendedName>
        <fullName evidence="3">histidine kinase</fullName>
        <ecNumber evidence="3">2.7.13.3</ecNumber>
    </recommendedName>
</protein>
<gene>
    <name evidence="16" type="ORF">EXIGUO9Y_360130</name>
</gene>
<evidence type="ECO:0000256" key="4">
    <source>
        <dbReference type="ARBA" id="ARBA00022475"/>
    </source>
</evidence>
<dbReference type="Proteomes" id="UP000439752">
    <property type="component" value="Unassembled WGS sequence"/>
</dbReference>
<dbReference type="InterPro" id="IPR035965">
    <property type="entry name" value="PAS-like_dom_sf"/>
</dbReference>
<proteinExistence type="predicted"/>
<dbReference type="FunFam" id="3.30.565.10:FF:000006">
    <property type="entry name" value="Sensor histidine kinase WalK"/>
    <property type="match status" value="1"/>
</dbReference>
<dbReference type="PRINTS" id="PR00344">
    <property type="entry name" value="BCTRLSENSOR"/>
</dbReference>
<evidence type="ECO:0000256" key="1">
    <source>
        <dbReference type="ARBA" id="ARBA00000085"/>
    </source>
</evidence>
<keyword evidence="13" id="KW-0812">Transmembrane</keyword>
<feature type="transmembrane region" description="Helical" evidence="13">
    <location>
        <begin position="42"/>
        <end position="63"/>
    </location>
</feature>
<evidence type="ECO:0000256" key="5">
    <source>
        <dbReference type="ARBA" id="ARBA00022553"/>
    </source>
</evidence>
<dbReference type="Gene3D" id="3.30.450.20">
    <property type="entry name" value="PAS domain"/>
    <property type="match status" value="1"/>
</dbReference>
<dbReference type="CDD" id="cd00082">
    <property type="entry name" value="HisKA"/>
    <property type="match status" value="1"/>
</dbReference>
<dbReference type="Gene3D" id="3.30.450.40">
    <property type="match status" value="1"/>
</dbReference>
<evidence type="ECO:0000256" key="11">
    <source>
        <dbReference type="ARBA" id="ARBA00023136"/>
    </source>
</evidence>
<dbReference type="GO" id="GO:0000155">
    <property type="term" value="F:phosphorelay sensor kinase activity"/>
    <property type="evidence" value="ECO:0007669"/>
    <property type="project" value="InterPro"/>
</dbReference>
<dbReference type="InterPro" id="IPR036097">
    <property type="entry name" value="HisK_dim/P_sf"/>
</dbReference>
<dbReference type="AlphaFoldDB" id="A0A653IGS8"/>
<dbReference type="Gene3D" id="6.10.340.10">
    <property type="match status" value="1"/>
</dbReference>
<dbReference type="GO" id="GO:0016036">
    <property type="term" value="P:cellular response to phosphate starvation"/>
    <property type="evidence" value="ECO:0007669"/>
    <property type="project" value="TreeGrafter"/>
</dbReference>
<keyword evidence="13" id="KW-1133">Transmembrane helix</keyword>
<dbReference type="GO" id="GO:0004721">
    <property type="term" value="F:phosphoprotein phosphatase activity"/>
    <property type="evidence" value="ECO:0007669"/>
    <property type="project" value="TreeGrafter"/>
</dbReference>
<dbReference type="Gene3D" id="1.10.287.130">
    <property type="match status" value="1"/>
</dbReference>
<dbReference type="GO" id="GO:0005524">
    <property type="term" value="F:ATP binding"/>
    <property type="evidence" value="ECO:0007669"/>
    <property type="project" value="UniProtKB-KW"/>
</dbReference>
<dbReference type="CDD" id="cd00075">
    <property type="entry name" value="HATPase"/>
    <property type="match status" value="1"/>
</dbReference>
<dbReference type="PROSITE" id="PS50109">
    <property type="entry name" value="HIS_KIN"/>
    <property type="match status" value="1"/>
</dbReference>
<dbReference type="InterPro" id="IPR003661">
    <property type="entry name" value="HisK_dim/P_dom"/>
</dbReference>
<dbReference type="FunFam" id="1.10.287.130:FF:000001">
    <property type="entry name" value="Two-component sensor histidine kinase"/>
    <property type="match status" value="1"/>
</dbReference>
<feature type="transmembrane region" description="Helical" evidence="13">
    <location>
        <begin position="6"/>
        <end position="22"/>
    </location>
</feature>
<dbReference type="SUPFAM" id="SSF55785">
    <property type="entry name" value="PYP-like sensor domain (PAS domain)"/>
    <property type="match status" value="1"/>
</dbReference>
<dbReference type="InterPro" id="IPR003594">
    <property type="entry name" value="HATPase_dom"/>
</dbReference>
<dbReference type="SUPFAM" id="SSF47384">
    <property type="entry name" value="Homodimeric domain of signal transducing histidine kinase"/>
    <property type="match status" value="1"/>
</dbReference>
<dbReference type="InterPro" id="IPR003660">
    <property type="entry name" value="HAMP_dom"/>
</dbReference>
<evidence type="ECO:0000256" key="6">
    <source>
        <dbReference type="ARBA" id="ARBA00022679"/>
    </source>
</evidence>
<dbReference type="Gene3D" id="3.30.565.10">
    <property type="entry name" value="Histidine kinase-like ATPase, C-terminal domain"/>
    <property type="match status" value="1"/>
</dbReference>
<name>A0A653IGS8_9BACL</name>
<reference evidence="16 17" key="1">
    <citation type="submission" date="2019-10" db="EMBL/GenBank/DDBJ databases">
        <authorList>
            <person name="Karimi E."/>
        </authorList>
    </citation>
    <scope>NUCLEOTIDE SEQUENCE [LARGE SCALE GENOMIC DNA]</scope>
    <source>
        <strain evidence="16">Exiguobacterium sp. 9Y</strain>
    </source>
</reference>
<evidence type="ECO:0000259" key="14">
    <source>
        <dbReference type="PROSITE" id="PS50109"/>
    </source>
</evidence>
<keyword evidence="9" id="KW-0067">ATP-binding</keyword>
<dbReference type="EC" id="2.7.13.3" evidence="3"/>
<feature type="domain" description="HAMP" evidence="15">
    <location>
        <begin position="64"/>
        <end position="117"/>
    </location>
</feature>
<organism evidence="16 17">
    <name type="scientific">Exiguobacterium oxidotolerans</name>
    <dbReference type="NCBI Taxonomy" id="223958"/>
    <lineage>
        <taxon>Bacteria</taxon>
        <taxon>Bacillati</taxon>
        <taxon>Bacillota</taxon>
        <taxon>Bacilli</taxon>
        <taxon>Bacillales</taxon>
        <taxon>Bacillales Family XII. Incertae Sedis</taxon>
        <taxon>Exiguobacterium</taxon>
    </lineage>
</organism>
<keyword evidence="6" id="KW-0808">Transferase</keyword>
<evidence type="ECO:0000256" key="12">
    <source>
        <dbReference type="SAM" id="Coils"/>
    </source>
</evidence>
<feature type="domain" description="Histidine kinase" evidence="14">
    <location>
        <begin position="443"/>
        <end position="659"/>
    </location>
</feature>
<evidence type="ECO:0000256" key="2">
    <source>
        <dbReference type="ARBA" id="ARBA00004651"/>
    </source>
</evidence>
<keyword evidence="5" id="KW-0597">Phosphoprotein</keyword>
<keyword evidence="8 16" id="KW-0418">Kinase</keyword>
<dbReference type="SUPFAM" id="SSF55781">
    <property type="entry name" value="GAF domain-like"/>
    <property type="match status" value="1"/>
</dbReference>